<feature type="signal peptide" evidence="1">
    <location>
        <begin position="1"/>
        <end position="19"/>
    </location>
</feature>
<keyword evidence="3" id="KW-1185">Reference proteome</keyword>
<reference evidence="2 3" key="2">
    <citation type="journal article" date="2016" name="Int. J. Syst. Evol. Microbiol.">
        <title>Flavisolibacter tropicus sp. nov., isolated from tropical soil.</title>
        <authorList>
            <person name="Lee J.J."/>
            <person name="Kang M.S."/>
            <person name="Kim G.S."/>
            <person name="Lee C.S."/>
            <person name="Lim S."/>
            <person name="Lee J."/>
            <person name="Roh S.H."/>
            <person name="Kang H."/>
            <person name="Ha J.M."/>
            <person name="Bae S."/>
            <person name="Jung H.Y."/>
            <person name="Kim M.K."/>
        </authorList>
    </citation>
    <scope>NUCLEOTIDE SEQUENCE [LARGE SCALE GENOMIC DNA]</scope>
    <source>
        <strain evidence="2 3">LCS9</strain>
    </source>
</reference>
<protein>
    <recommendedName>
        <fullName evidence="4">Tetratricopeptide repeat protein</fullName>
    </recommendedName>
</protein>
<keyword evidence="1" id="KW-0732">Signal</keyword>
<evidence type="ECO:0000313" key="2">
    <source>
        <dbReference type="EMBL" id="ANE49586.1"/>
    </source>
</evidence>
<dbReference type="KEGG" id="fla:SY85_02775"/>
<organism evidence="2 3">
    <name type="scientific">Flavisolibacter tropicus</name>
    <dbReference type="NCBI Taxonomy" id="1492898"/>
    <lineage>
        <taxon>Bacteria</taxon>
        <taxon>Pseudomonadati</taxon>
        <taxon>Bacteroidota</taxon>
        <taxon>Chitinophagia</taxon>
        <taxon>Chitinophagales</taxon>
        <taxon>Chitinophagaceae</taxon>
        <taxon>Flavisolibacter</taxon>
    </lineage>
</organism>
<dbReference type="AlphaFoldDB" id="A0A172TRG1"/>
<gene>
    <name evidence="2" type="ORF">SY85_02775</name>
</gene>
<dbReference type="EMBL" id="CP011390">
    <property type="protein sequence ID" value="ANE49586.1"/>
    <property type="molecule type" value="Genomic_DNA"/>
</dbReference>
<accession>A0A172TRG1</accession>
<evidence type="ECO:0000256" key="1">
    <source>
        <dbReference type="SAM" id="SignalP"/>
    </source>
</evidence>
<name>A0A172TRG1_9BACT</name>
<dbReference type="SUPFAM" id="SSF81901">
    <property type="entry name" value="HCP-like"/>
    <property type="match status" value="1"/>
</dbReference>
<evidence type="ECO:0000313" key="3">
    <source>
        <dbReference type="Proteomes" id="UP000077177"/>
    </source>
</evidence>
<sequence length="414" mass="47114">MRKLILSALLVAATSSLFAQKLDDIQDKIGKKKYGEAKEKVDAALNDPKNQSNADYWFAKAQVYNNLAQEKQDTTLQAEALTAIQKYFQLESGKEESKRALKSALEGHKTAFDIYSNYFKSGVNAFQAQNWPLAYNNFTKTLDAFDVISKNKLTNVSFDTTAVLYAGYSAQNAKLTDQAAKYYAQLADIKIADTSYMGIYEYLVGYYQEKKDPVNTQKYIDLGKSLFPNNPNWMAYELQGLEGDKAKKMAKLEEMIKQNPQNTDLQMEYAVDLFNYTYGKDKPADYEKRQADLTTALKKSIELSPTNAYANYILTQHLSNQIYDLQQTRTAIKGTKPEDAKKKQDLNKQIDGLIEEQFKYASAAYDLYDKMGASIKPGEKASFRAVTNLLIDYYTMKKQMDKVKVYETKLDTIK</sequence>
<feature type="chain" id="PRO_5008001024" description="Tetratricopeptide repeat protein" evidence="1">
    <location>
        <begin position="20"/>
        <end position="414"/>
    </location>
</feature>
<dbReference type="RefSeq" id="WP_066401702.1">
    <property type="nucleotide sequence ID" value="NZ_CP011390.1"/>
</dbReference>
<reference evidence="3" key="1">
    <citation type="submission" date="2015-01" db="EMBL/GenBank/DDBJ databases">
        <title>Flavisolibacter sp./LCS9/ whole genome sequencing.</title>
        <authorList>
            <person name="Kim M.K."/>
            <person name="Srinivasan S."/>
            <person name="Lee J.-J."/>
        </authorList>
    </citation>
    <scope>NUCLEOTIDE SEQUENCE [LARGE SCALE GENOMIC DNA]</scope>
    <source>
        <strain evidence="3">LCS9</strain>
    </source>
</reference>
<proteinExistence type="predicted"/>
<evidence type="ECO:0008006" key="4">
    <source>
        <dbReference type="Google" id="ProtNLM"/>
    </source>
</evidence>
<dbReference type="Proteomes" id="UP000077177">
    <property type="component" value="Chromosome"/>
</dbReference>
<dbReference type="STRING" id="1492898.SY85_02775"/>
<dbReference type="OrthoDB" id="625863at2"/>